<keyword evidence="6" id="KW-0413">Isomerase</keyword>
<dbReference type="InterPro" id="IPR041205">
    <property type="entry name" value="ScsC_N"/>
</dbReference>
<dbReference type="Pfam" id="PF01323">
    <property type="entry name" value="DSBA"/>
    <property type="match status" value="1"/>
</dbReference>
<gene>
    <name evidence="6" type="ORF">FHR23_000764</name>
</gene>
<dbReference type="GO" id="GO:0016491">
    <property type="term" value="F:oxidoreductase activity"/>
    <property type="evidence" value="ECO:0007669"/>
    <property type="project" value="UniProtKB-KW"/>
</dbReference>
<dbReference type="AlphaFoldDB" id="A0A840YWC9"/>
<evidence type="ECO:0000256" key="4">
    <source>
        <dbReference type="ARBA" id="ARBA00023284"/>
    </source>
</evidence>
<keyword evidence="2" id="KW-0560">Oxidoreductase</keyword>
<dbReference type="PANTHER" id="PTHR13887:SF14">
    <property type="entry name" value="DISULFIDE BOND FORMATION PROTEIN D"/>
    <property type="match status" value="1"/>
</dbReference>
<dbReference type="GO" id="GO:0016853">
    <property type="term" value="F:isomerase activity"/>
    <property type="evidence" value="ECO:0007669"/>
    <property type="project" value="UniProtKB-KW"/>
</dbReference>
<keyword evidence="3" id="KW-1015">Disulfide bond</keyword>
<dbReference type="PANTHER" id="PTHR13887">
    <property type="entry name" value="GLUTATHIONE S-TRANSFERASE KAPPA"/>
    <property type="match status" value="1"/>
</dbReference>
<keyword evidence="1" id="KW-0732">Signal</keyword>
<dbReference type="InterPro" id="IPR036249">
    <property type="entry name" value="Thioredoxin-like_sf"/>
</dbReference>
<dbReference type="Proteomes" id="UP000554342">
    <property type="component" value="Unassembled WGS sequence"/>
</dbReference>
<dbReference type="SUPFAM" id="SSF52833">
    <property type="entry name" value="Thioredoxin-like"/>
    <property type="match status" value="1"/>
</dbReference>
<evidence type="ECO:0000313" key="7">
    <source>
        <dbReference type="Proteomes" id="UP000554342"/>
    </source>
</evidence>
<evidence type="ECO:0000256" key="1">
    <source>
        <dbReference type="ARBA" id="ARBA00022729"/>
    </source>
</evidence>
<dbReference type="CDD" id="cd03023">
    <property type="entry name" value="DsbA_Com1_like"/>
    <property type="match status" value="1"/>
</dbReference>
<dbReference type="EMBL" id="JACIJI010000001">
    <property type="protein sequence ID" value="MBB5717857.1"/>
    <property type="molecule type" value="Genomic_DNA"/>
</dbReference>
<dbReference type="RefSeq" id="WP_184001570.1">
    <property type="nucleotide sequence ID" value="NZ_BAABIF010000004.1"/>
</dbReference>
<dbReference type="PROSITE" id="PS51352">
    <property type="entry name" value="THIOREDOXIN_2"/>
    <property type="match status" value="1"/>
</dbReference>
<protein>
    <submittedName>
        <fullName evidence="6">Protein-disulfide isomerase</fullName>
    </submittedName>
</protein>
<evidence type="ECO:0000313" key="6">
    <source>
        <dbReference type="EMBL" id="MBB5717857.1"/>
    </source>
</evidence>
<keyword evidence="4" id="KW-0676">Redox-active center</keyword>
<feature type="domain" description="Thioredoxin" evidence="5">
    <location>
        <begin position="22"/>
        <end position="248"/>
    </location>
</feature>
<organism evidence="6 7">
    <name type="scientific">Stakelama sediminis</name>
    <dbReference type="NCBI Taxonomy" id="463200"/>
    <lineage>
        <taxon>Bacteria</taxon>
        <taxon>Pseudomonadati</taxon>
        <taxon>Pseudomonadota</taxon>
        <taxon>Alphaproteobacteria</taxon>
        <taxon>Sphingomonadales</taxon>
        <taxon>Sphingomonadaceae</taxon>
        <taxon>Stakelama</taxon>
    </lineage>
</organism>
<evidence type="ECO:0000256" key="2">
    <source>
        <dbReference type="ARBA" id="ARBA00023002"/>
    </source>
</evidence>
<evidence type="ECO:0000256" key="3">
    <source>
        <dbReference type="ARBA" id="ARBA00023157"/>
    </source>
</evidence>
<dbReference type="InterPro" id="IPR013766">
    <property type="entry name" value="Thioredoxin_domain"/>
</dbReference>
<accession>A0A840YWC9</accession>
<keyword evidence="7" id="KW-1185">Reference proteome</keyword>
<proteinExistence type="predicted"/>
<sequence length="250" mass="26720">MSLTERLARSPLALAALVFASALLGALAFAAAQMLFPGATGDKAQVEKIVHDYVLDHPEILPEAMDRLRAKQVAQVVDANRKQIVTPFAGAWSGAQKPKVNVVVYTDYACVFCRASLPEIAKLEKNVPDVRIVYRELPVLSAESRVAALWSLAAAQQNRFQPFHDALFAADHLTEASIQAAAQKAGLDMAKAKQFANSQAAADEIDQNLSMAQQLGMSGTPSWVIGDKVVSGAVPYASLKSMVAAARSES</sequence>
<reference evidence="6 7" key="1">
    <citation type="submission" date="2020-08" db="EMBL/GenBank/DDBJ databases">
        <title>Genomic Encyclopedia of Type Strains, Phase IV (KMG-IV): sequencing the most valuable type-strain genomes for metagenomic binning, comparative biology and taxonomic classification.</title>
        <authorList>
            <person name="Goeker M."/>
        </authorList>
    </citation>
    <scope>NUCLEOTIDE SEQUENCE [LARGE SCALE GENOMIC DNA]</scope>
    <source>
        <strain evidence="6 7">DSM 27203</strain>
    </source>
</reference>
<dbReference type="Gene3D" id="3.40.30.10">
    <property type="entry name" value="Glutaredoxin"/>
    <property type="match status" value="1"/>
</dbReference>
<dbReference type="Pfam" id="PF18312">
    <property type="entry name" value="ScsC_N"/>
    <property type="match status" value="1"/>
</dbReference>
<dbReference type="InterPro" id="IPR001853">
    <property type="entry name" value="DSBA-like_thioredoxin_dom"/>
</dbReference>
<name>A0A840YWC9_9SPHN</name>
<evidence type="ECO:0000259" key="5">
    <source>
        <dbReference type="PROSITE" id="PS51352"/>
    </source>
</evidence>
<comment type="caution">
    <text evidence="6">The sequence shown here is derived from an EMBL/GenBank/DDBJ whole genome shotgun (WGS) entry which is preliminary data.</text>
</comment>